<gene>
    <name evidence="2" type="ordered locus">RUM_19890</name>
</gene>
<protein>
    <submittedName>
        <fullName evidence="2">Uncharacterized protein</fullName>
    </submittedName>
</protein>
<feature type="transmembrane region" description="Helical" evidence="1">
    <location>
        <begin position="50"/>
        <end position="69"/>
    </location>
</feature>
<sequence length="333" mass="37937">MAYKYVDPEKLEKRKRRSTKTSGVFSILIGILCLALGVVFFVALKSFGGMLFFLFFTLVFVGAGVYFFNQIKLEEKRLRDLDDPNSRAYKKRQRTLEKKREKYVRKAEHHGSMKRTLSHRPALIWGVTTVFVWSLSLLLLAWGIIVFILPVLDVMCPIAFVASLFGKNYRAVLAAYKRNGLEKREAEQDFASSKVYLVSTNTIAVSSRFLTVSAIPAVLPMDEIVWVYSGYDNLQKYSNGEYSHTERVYSVIVALANSEQYKIQCPEELCSVIISDVTKVGNLVTVGYSRELQVLYNTNPDAFRSTMKYPGIVHLEPIGPEMYNSEHIWDGLT</sequence>
<name>D4LEH7_RUMC1</name>
<evidence type="ECO:0000313" key="2">
    <source>
        <dbReference type="EMBL" id="CBL18022.1"/>
    </source>
</evidence>
<keyword evidence="1" id="KW-0812">Transmembrane</keyword>
<keyword evidence="3" id="KW-1185">Reference proteome</keyword>
<accession>D4LEH7</accession>
<feature type="transmembrane region" description="Helical" evidence="1">
    <location>
        <begin position="122"/>
        <end position="152"/>
    </location>
</feature>
<feature type="transmembrane region" description="Helical" evidence="1">
    <location>
        <begin position="21"/>
        <end position="44"/>
    </location>
</feature>
<dbReference type="KEGG" id="rch:RUM_19890"/>
<dbReference type="Proteomes" id="UP000007054">
    <property type="component" value="Chromosome"/>
</dbReference>
<reference evidence="2" key="1">
    <citation type="submission" date="2010-03" db="EMBL/GenBank/DDBJ databases">
        <title>The genome sequence of Ruminococcus sp. 18P13.</title>
        <authorList>
            <consortium name="metaHIT consortium -- http://www.metahit.eu/"/>
            <person name="Pajon A."/>
            <person name="Turner K."/>
            <person name="Parkhill J."/>
            <person name="Bernalier A."/>
        </authorList>
    </citation>
    <scope>NUCLEOTIDE SEQUENCE [LARGE SCALE GENOMIC DNA]</scope>
    <source>
        <strain evidence="2">Type strain: 18P13</strain>
    </source>
</reference>
<reference evidence="2" key="2">
    <citation type="submission" date="2010-03" db="EMBL/GenBank/DDBJ databases">
        <authorList>
            <person name="Pajon A."/>
        </authorList>
    </citation>
    <scope>NUCLEOTIDE SEQUENCE</scope>
    <source>
        <strain evidence="2">Type strain: 18P13</strain>
    </source>
</reference>
<dbReference type="Pfam" id="PF20456">
    <property type="entry name" value="DUF6709"/>
    <property type="match status" value="1"/>
</dbReference>
<evidence type="ECO:0000256" key="1">
    <source>
        <dbReference type="SAM" id="Phobius"/>
    </source>
</evidence>
<dbReference type="BioCyc" id="RCHA213810:RUM_RS09655-MONOMER"/>
<dbReference type="AlphaFoldDB" id="D4LEH7"/>
<evidence type="ECO:0000313" key="3">
    <source>
        <dbReference type="Proteomes" id="UP000007054"/>
    </source>
</evidence>
<keyword evidence="1" id="KW-1133">Transmembrane helix</keyword>
<dbReference type="STRING" id="213810.RUM_19890"/>
<dbReference type="HOGENOM" id="CLU_833900_0_0_9"/>
<dbReference type="InterPro" id="IPR046555">
    <property type="entry name" value="DUF6709"/>
</dbReference>
<dbReference type="PATRIC" id="fig|213810.4.peg.1888"/>
<organism evidence="2 3">
    <name type="scientific">Ruminococcus champanellensis (strain DSM 18848 / JCM 17042 / KCTC 15320 / 18P13)</name>
    <dbReference type="NCBI Taxonomy" id="213810"/>
    <lineage>
        <taxon>Bacteria</taxon>
        <taxon>Bacillati</taxon>
        <taxon>Bacillota</taxon>
        <taxon>Clostridia</taxon>
        <taxon>Eubacteriales</taxon>
        <taxon>Oscillospiraceae</taxon>
        <taxon>Ruminococcus</taxon>
    </lineage>
</organism>
<dbReference type="EMBL" id="FP929052">
    <property type="protein sequence ID" value="CBL18022.1"/>
    <property type="molecule type" value="Genomic_DNA"/>
</dbReference>
<dbReference type="RefSeq" id="WP_015558928.1">
    <property type="nucleotide sequence ID" value="NC_021039.1"/>
</dbReference>
<keyword evidence="1" id="KW-0472">Membrane</keyword>
<dbReference type="GeneID" id="83156658"/>
<proteinExistence type="predicted"/>